<reference evidence="15" key="1">
    <citation type="journal article" date="2019" name="Int. J. Syst. Evol. Microbiol.">
        <title>The Global Catalogue of Microorganisms (GCM) 10K type strain sequencing project: providing services to taxonomists for standard genome sequencing and annotation.</title>
        <authorList>
            <consortium name="The Broad Institute Genomics Platform"/>
            <consortium name="The Broad Institute Genome Sequencing Center for Infectious Disease"/>
            <person name="Wu L."/>
            <person name="Ma J."/>
        </authorList>
    </citation>
    <scope>NUCLEOTIDE SEQUENCE [LARGE SCALE GENOMIC DNA]</scope>
    <source>
        <strain evidence="15">JCM 17555</strain>
    </source>
</reference>
<evidence type="ECO:0000256" key="1">
    <source>
        <dbReference type="ARBA" id="ARBA00004418"/>
    </source>
</evidence>
<protein>
    <recommendedName>
        <fullName evidence="4">Alginate biosynthesis protein AlgX</fullName>
    </recommendedName>
    <alternativeName>
        <fullName evidence="10">Probable alginate O-acetyltransferase AlgX</fullName>
    </alternativeName>
</protein>
<keyword evidence="7" id="KW-0574">Periplasm</keyword>
<name>A0ABP7PLL1_9GAMM</name>
<evidence type="ECO:0000256" key="11">
    <source>
        <dbReference type="SAM" id="SignalP"/>
    </source>
</evidence>
<accession>A0ABP7PLL1</accession>
<organism evidence="14 15">
    <name type="scientific">Allohahella marinimesophila</name>
    <dbReference type="NCBI Taxonomy" id="1054972"/>
    <lineage>
        <taxon>Bacteria</taxon>
        <taxon>Pseudomonadati</taxon>
        <taxon>Pseudomonadota</taxon>
        <taxon>Gammaproteobacteria</taxon>
        <taxon>Oceanospirillales</taxon>
        <taxon>Hahellaceae</taxon>
        <taxon>Allohahella</taxon>
    </lineage>
</organism>
<feature type="signal peptide" evidence="11">
    <location>
        <begin position="1"/>
        <end position="26"/>
    </location>
</feature>
<dbReference type="Proteomes" id="UP001501337">
    <property type="component" value="Unassembled WGS sequence"/>
</dbReference>
<dbReference type="EMBL" id="BAABBO010000011">
    <property type="protein sequence ID" value="GAA3967636.1"/>
    <property type="molecule type" value="Genomic_DNA"/>
</dbReference>
<evidence type="ECO:0000259" key="12">
    <source>
        <dbReference type="Pfam" id="PF16822"/>
    </source>
</evidence>
<dbReference type="Pfam" id="PF16824">
    <property type="entry name" value="CBM_26"/>
    <property type="match status" value="1"/>
</dbReference>
<comment type="caution">
    <text evidence="14">The sequence shown here is derived from an EMBL/GenBank/DDBJ whole genome shotgun (WGS) entry which is preliminary data.</text>
</comment>
<dbReference type="CDD" id="cd14487">
    <property type="entry name" value="AlgX_C"/>
    <property type="match status" value="1"/>
</dbReference>
<dbReference type="InterPro" id="IPR031811">
    <property type="entry name" value="ALGX/ALGJ_SGNH-like"/>
</dbReference>
<evidence type="ECO:0000256" key="6">
    <source>
        <dbReference type="ARBA" id="ARBA00022729"/>
    </source>
</evidence>
<feature type="domain" description="AlgX/AlgJ SGNH hydrolase-like" evidence="12">
    <location>
        <begin position="64"/>
        <end position="331"/>
    </location>
</feature>
<dbReference type="InterPro" id="IPR031798">
    <property type="entry name" value="AlgX_C"/>
</dbReference>
<dbReference type="Gene3D" id="2.60.120.1380">
    <property type="entry name" value="C-terminal carbohydrate-binding module"/>
    <property type="match status" value="1"/>
</dbReference>
<keyword evidence="5" id="KW-0808">Transferase</keyword>
<evidence type="ECO:0000313" key="15">
    <source>
        <dbReference type="Proteomes" id="UP001501337"/>
    </source>
</evidence>
<evidence type="ECO:0000256" key="2">
    <source>
        <dbReference type="ARBA" id="ARBA00005182"/>
    </source>
</evidence>
<dbReference type="InterPro" id="IPR034655">
    <property type="entry name" value="AlgX_N"/>
</dbReference>
<comment type="subcellular location">
    <subcellularLocation>
        <location evidence="1">Periplasm</location>
    </subcellularLocation>
</comment>
<dbReference type="CDD" id="cd14441">
    <property type="entry name" value="AlgX_N"/>
    <property type="match status" value="1"/>
</dbReference>
<evidence type="ECO:0000256" key="4">
    <source>
        <dbReference type="ARBA" id="ARBA00013937"/>
    </source>
</evidence>
<evidence type="ECO:0000256" key="10">
    <source>
        <dbReference type="ARBA" id="ARBA00032384"/>
    </source>
</evidence>
<evidence type="ECO:0000256" key="3">
    <source>
        <dbReference type="ARBA" id="ARBA00006553"/>
    </source>
</evidence>
<evidence type="ECO:0000256" key="9">
    <source>
        <dbReference type="ARBA" id="ARBA00023157"/>
    </source>
</evidence>
<gene>
    <name evidence="14" type="ORF">GCM10022278_26740</name>
</gene>
<dbReference type="Pfam" id="PF16822">
    <property type="entry name" value="ALGX"/>
    <property type="match status" value="1"/>
</dbReference>
<keyword evidence="9" id="KW-1015">Disulfide bond</keyword>
<evidence type="ECO:0000256" key="5">
    <source>
        <dbReference type="ARBA" id="ARBA00022679"/>
    </source>
</evidence>
<comment type="pathway">
    <text evidence="2">Glycan biosynthesis; alginate biosynthesis.</text>
</comment>
<keyword evidence="8" id="KW-0016">Alginate biosynthesis</keyword>
<proteinExistence type="inferred from homology"/>
<comment type="similarity">
    <text evidence="3">Belongs to the AlgX family.</text>
</comment>
<feature type="domain" description="Alginate biosynthesis protein AlgX C-terminal carbohydrate-binding module" evidence="13">
    <location>
        <begin position="375"/>
        <end position="472"/>
    </location>
</feature>
<evidence type="ECO:0000259" key="13">
    <source>
        <dbReference type="Pfam" id="PF16824"/>
    </source>
</evidence>
<sequence length="474" mass="52809">MLSCHQNMRAFFSLAIFLLWSSGASASDAKAEAPCEDLECLLCDGLTDSSHYQEGVMKAMSQIAPGHDNWLFRSDFDLSNDFGIPDDMVPQFRRLIAALKNLGIEVAMVVQPTRGMLHADKVREDKRYGFAPDLARMKLTHFLAQLQEAGAIVPDVTRLLDMPKTEDYFFRRDHHWTPFGARVTAELTVEALLAHPVYEDLAEKQFVTESVTKIAKDGTMNRALRQICGNNYGFQYVQGYQTVPAAEDGADALFGDSGDPEVVLIGTSNSAARDEAFKNYNFEGFLKQGLSVDMLNYALPGAGQDGSLLNYLLSEDYDPEAPPKLIIWEHPANWRLEDPLMYRELLPAIVGGCALNKKLVEPLTTALPAMAAGTRVELYANAGRQQKDFTNQQGFIELNFSDANIRDFYVITYYDNGMRDKVWYRRSAAVSGGRYLLELSTDATVRGANLLSVFLEPSEPFATDASVEFQLCGY</sequence>
<keyword evidence="6 11" id="KW-0732">Signal</keyword>
<dbReference type="InterPro" id="IPR038639">
    <property type="entry name" value="AlgX_C_sf"/>
</dbReference>
<keyword evidence="15" id="KW-1185">Reference proteome</keyword>
<evidence type="ECO:0000313" key="14">
    <source>
        <dbReference type="EMBL" id="GAA3967636.1"/>
    </source>
</evidence>
<feature type="chain" id="PRO_5045589236" description="Alginate biosynthesis protein AlgX" evidence="11">
    <location>
        <begin position="27"/>
        <end position="474"/>
    </location>
</feature>
<evidence type="ECO:0000256" key="8">
    <source>
        <dbReference type="ARBA" id="ARBA00022841"/>
    </source>
</evidence>
<dbReference type="RefSeq" id="WP_344807168.1">
    <property type="nucleotide sequence ID" value="NZ_BAABBO010000011.1"/>
</dbReference>
<evidence type="ECO:0000256" key="7">
    <source>
        <dbReference type="ARBA" id="ARBA00022764"/>
    </source>
</evidence>